<dbReference type="SMART" id="SM00387">
    <property type="entry name" value="HATPase_c"/>
    <property type="match status" value="1"/>
</dbReference>
<dbReference type="Gene3D" id="1.10.287.130">
    <property type="match status" value="1"/>
</dbReference>
<keyword evidence="8" id="KW-0812">Transmembrane</keyword>
<dbReference type="Gene3D" id="3.40.50.2300">
    <property type="match status" value="1"/>
</dbReference>
<dbReference type="InterPro" id="IPR036890">
    <property type="entry name" value="HATPase_C_sf"/>
</dbReference>
<dbReference type="NCBIfam" id="TIGR00229">
    <property type="entry name" value="sensory_box"/>
    <property type="match status" value="2"/>
</dbReference>
<feature type="coiled-coil region" evidence="15">
    <location>
        <begin position="61"/>
        <end position="88"/>
    </location>
</feature>
<evidence type="ECO:0000256" key="6">
    <source>
        <dbReference type="ARBA" id="ARBA00022553"/>
    </source>
</evidence>
<evidence type="ECO:0000259" key="20">
    <source>
        <dbReference type="PROSITE" id="PS50894"/>
    </source>
</evidence>
<dbReference type="CDD" id="cd17546">
    <property type="entry name" value="REC_hyHK_CKI1_RcsC-like"/>
    <property type="match status" value="1"/>
</dbReference>
<evidence type="ECO:0000256" key="12">
    <source>
        <dbReference type="ARBA" id="ARBA00023136"/>
    </source>
</evidence>
<name>A0ABY5INC9_9FLAO</name>
<evidence type="ECO:0000313" key="22">
    <source>
        <dbReference type="Proteomes" id="UP001059844"/>
    </source>
</evidence>
<keyword evidence="6 14" id="KW-0597">Phosphoprotein</keyword>
<keyword evidence="7" id="KW-0808">Transferase</keyword>
<dbReference type="PROSITE" id="PS50109">
    <property type="entry name" value="HIS_KIN"/>
    <property type="match status" value="1"/>
</dbReference>
<dbReference type="SUPFAM" id="SSF47226">
    <property type="entry name" value="Histidine-containing phosphotransfer domain, HPT domain"/>
    <property type="match status" value="1"/>
</dbReference>
<feature type="domain" description="PAC" evidence="19">
    <location>
        <begin position="455"/>
        <end position="507"/>
    </location>
</feature>
<protein>
    <recommendedName>
        <fullName evidence="3">histidine kinase</fullName>
        <ecNumber evidence="3">2.7.13.3</ecNumber>
    </recommendedName>
</protein>
<dbReference type="InterPro" id="IPR013767">
    <property type="entry name" value="PAS_fold"/>
</dbReference>
<keyword evidence="10" id="KW-0547">Nucleotide-binding</keyword>
<feature type="domain" description="Histidine kinase" evidence="16">
    <location>
        <begin position="525"/>
        <end position="747"/>
    </location>
</feature>
<keyword evidence="22" id="KW-1185">Reference proteome</keyword>
<evidence type="ECO:0000259" key="16">
    <source>
        <dbReference type="PROSITE" id="PS50109"/>
    </source>
</evidence>
<feature type="domain" description="HPt" evidence="20">
    <location>
        <begin position="916"/>
        <end position="1010"/>
    </location>
</feature>
<dbReference type="Pfam" id="PF00989">
    <property type="entry name" value="PAS"/>
    <property type="match status" value="1"/>
</dbReference>
<evidence type="ECO:0000256" key="9">
    <source>
        <dbReference type="ARBA" id="ARBA00022777"/>
    </source>
</evidence>
<dbReference type="InterPro" id="IPR008207">
    <property type="entry name" value="Sig_transdc_His_kin_Hpt_dom"/>
</dbReference>
<dbReference type="Pfam" id="PF02518">
    <property type="entry name" value="HATPase_c"/>
    <property type="match status" value="1"/>
</dbReference>
<evidence type="ECO:0000256" key="2">
    <source>
        <dbReference type="ARBA" id="ARBA00004429"/>
    </source>
</evidence>
<gene>
    <name evidence="21" type="ORF">NOX80_11990</name>
</gene>
<dbReference type="SMART" id="SM00091">
    <property type="entry name" value="PAS"/>
    <property type="match status" value="3"/>
</dbReference>
<evidence type="ECO:0000256" key="14">
    <source>
        <dbReference type="PROSITE-ProRule" id="PRU00169"/>
    </source>
</evidence>
<dbReference type="PRINTS" id="PR00344">
    <property type="entry name" value="BCTRLSENSOR"/>
</dbReference>
<reference evidence="21" key="1">
    <citation type="submission" date="2022-07" db="EMBL/GenBank/DDBJ databases">
        <title>Isolation, identification, and degradation of a PFOSA degrading strain from sewage treatment plant.</title>
        <authorList>
            <person name="Zhang L."/>
            <person name="Huo Y."/>
        </authorList>
    </citation>
    <scope>NUCLEOTIDE SEQUENCE</scope>
    <source>
        <strain evidence="21">C1</strain>
    </source>
</reference>
<dbReference type="SUPFAM" id="SSF47384">
    <property type="entry name" value="Homodimeric domain of signal transducing histidine kinase"/>
    <property type="match status" value="1"/>
</dbReference>
<dbReference type="PROSITE" id="PS50894">
    <property type="entry name" value="HPT"/>
    <property type="match status" value="1"/>
</dbReference>
<dbReference type="InterPro" id="IPR013656">
    <property type="entry name" value="PAS_4"/>
</dbReference>
<dbReference type="SMART" id="SM00448">
    <property type="entry name" value="REC"/>
    <property type="match status" value="1"/>
</dbReference>
<keyword evidence="9" id="KW-0418">Kinase</keyword>
<dbReference type="Pfam" id="PF13188">
    <property type="entry name" value="PAS_8"/>
    <property type="match status" value="1"/>
</dbReference>
<feature type="modified residue" description="Phosphohistidine" evidence="13">
    <location>
        <position position="955"/>
    </location>
</feature>
<proteinExistence type="predicted"/>
<dbReference type="Gene3D" id="1.20.120.160">
    <property type="entry name" value="HPT domain"/>
    <property type="match status" value="1"/>
</dbReference>
<comment type="catalytic activity">
    <reaction evidence="1">
        <text>ATP + protein L-histidine = ADP + protein N-phospho-L-histidine.</text>
        <dbReference type="EC" id="2.7.13.3"/>
    </reaction>
</comment>
<evidence type="ECO:0000259" key="18">
    <source>
        <dbReference type="PROSITE" id="PS50112"/>
    </source>
</evidence>
<evidence type="ECO:0000259" key="19">
    <source>
        <dbReference type="PROSITE" id="PS50113"/>
    </source>
</evidence>
<evidence type="ECO:0000256" key="7">
    <source>
        <dbReference type="ARBA" id="ARBA00022679"/>
    </source>
</evidence>
<evidence type="ECO:0000313" key="21">
    <source>
        <dbReference type="EMBL" id="UUC44353.1"/>
    </source>
</evidence>
<dbReference type="Gene3D" id="3.30.565.10">
    <property type="entry name" value="Histidine kinase-like ATPase, C-terminal domain"/>
    <property type="match status" value="1"/>
</dbReference>
<accession>A0ABY5INC9</accession>
<evidence type="ECO:0000256" key="15">
    <source>
        <dbReference type="SAM" id="Coils"/>
    </source>
</evidence>
<keyword evidence="15" id="KW-0175">Coiled coil</keyword>
<dbReference type="SMART" id="SM00388">
    <property type="entry name" value="HisKA"/>
    <property type="match status" value="1"/>
</dbReference>
<feature type="domain" description="PAS" evidence="18">
    <location>
        <begin position="382"/>
        <end position="452"/>
    </location>
</feature>
<dbReference type="PROSITE" id="PS50110">
    <property type="entry name" value="RESPONSE_REGULATORY"/>
    <property type="match status" value="1"/>
</dbReference>
<dbReference type="RefSeq" id="WP_256550027.1">
    <property type="nucleotide sequence ID" value="NZ_CP101751.1"/>
</dbReference>
<dbReference type="InterPro" id="IPR005467">
    <property type="entry name" value="His_kinase_dom"/>
</dbReference>
<dbReference type="Gene3D" id="3.30.450.20">
    <property type="entry name" value="PAS domain"/>
    <property type="match status" value="3"/>
</dbReference>
<keyword evidence="12" id="KW-0472">Membrane</keyword>
<comment type="subcellular location">
    <subcellularLocation>
        <location evidence="2">Cell inner membrane</location>
        <topology evidence="2">Multi-pass membrane protein</topology>
    </subcellularLocation>
</comment>
<dbReference type="InterPro" id="IPR000014">
    <property type="entry name" value="PAS"/>
</dbReference>
<dbReference type="Pfam" id="PF00512">
    <property type="entry name" value="HisKA"/>
    <property type="match status" value="1"/>
</dbReference>
<dbReference type="InterPro" id="IPR001789">
    <property type="entry name" value="Sig_transdc_resp-reg_receiver"/>
</dbReference>
<feature type="domain" description="PAS" evidence="18">
    <location>
        <begin position="253"/>
        <end position="324"/>
    </location>
</feature>
<dbReference type="Proteomes" id="UP001059844">
    <property type="component" value="Chromosome"/>
</dbReference>
<dbReference type="InterPro" id="IPR003661">
    <property type="entry name" value="HisK_dim/P_dom"/>
</dbReference>
<evidence type="ECO:0000256" key="5">
    <source>
        <dbReference type="ARBA" id="ARBA00022519"/>
    </source>
</evidence>
<dbReference type="PANTHER" id="PTHR43047">
    <property type="entry name" value="TWO-COMPONENT HISTIDINE PROTEIN KINASE"/>
    <property type="match status" value="1"/>
</dbReference>
<dbReference type="EC" id="2.7.13.3" evidence="3"/>
<feature type="modified residue" description="4-aspartylphosphate" evidence="14">
    <location>
        <position position="818"/>
    </location>
</feature>
<dbReference type="PANTHER" id="PTHR43047:SF64">
    <property type="entry name" value="HISTIDINE KINASE CONTAINING CHEY-HOMOLOGOUS RECEIVER DOMAIN AND PAS DOMAIN-RELATED"/>
    <property type="match status" value="1"/>
</dbReference>
<dbReference type="PROSITE" id="PS50113">
    <property type="entry name" value="PAC"/>
    <property type="match status" value="2"/>
</dbReference>
<dbReference type="InterPro" id="IPR035965">
    <property type="entry name" value="PAS-like_dom_sf"/>
</dbReference>
<evidence type="ECO:0000256" key="11">
    <source>
        <dbReference type="ARBA" id="ARBA00022989"/>
    </source>
</evidence>
<dbReference type="SUPFAM" id="SSF55785">
    <property type="entry name" value="PYP-like sensor domain (PAS domain)"/>
    <property type="match status" value="3"/>
</dbReference>
<dbReference type="InterPro" id="IPR036641">
    <property type="entry name" value="HPT_dom_sf"/>
</dbReference>
<evidence type="ECO:0000256" key="8">
    <source>
        <dbReference type="ARBA" id="ARBA00022692"/>
    </source>
</evidence>
<evidence type="ECO:0000256" key="13">
    <source>
        <dbReference type="PROSITE-ProRule" id="PRU00110"/>
    </source>
</evidence>
<dbReference type="PROSITE" id="PS50112">
    <property type="entry name" value="PAS"/>
    <property type="match status" value="2"/>
</dbReference>
<dbReference type="SMART" id="SM00086">
    <property type="entry name" value="PAC"/>
    <property type="match status" value="2"/>
</dbReference>
<dbReference type="InterPro" id="IPR003594">
    <property type="entry name" value="HATPase_dom"/>
</dbReference>
<feature type="domain" description="Response regulatory" evidence="17">
    <location>
        <begin position="769"/>
        <end position="884"/>
    </location>
</feature>
<keyword evidence="11" id="KW-1133">Transmembrane helix</keyword>
<evidence type="ECO:0000256" key="1">
    <source>
        <dbReference type="ARBA" id="ARBA00000085"/>
    </source>
</evidence>
<dbReference type="InterPro" id="IPR000700">
    <property type="entry name" value="PAS-assoc_C"/>
</dbReference>
<evidence type="ECO:0000256" key="10">
    <source>
        <dbReference type="ARBA" id="ARBA00022840"/>
    </source>
</evidence>
<organism evidence="21 22">
    <name type="scientific">Flavobacterium cerinum</name>
    <dbReference type="NCBI Taxonomy" id="2502784"/>
    <lineage>
        <taxon>Bacteria</taxon>
        <taxon>Pseudomonadati</taxon>
        <taxon>Bacteroidota</taxon>
        <taxon>Flavobacteriia</taxon>
        <taxon>Flavobacteriales</taxon>
        <taxon>Flavobacteriaceae</taxon>
        <taxon>Flavobacterium</taxon>
    </lineage>
</organism>
<dbReference type="CDD" id="cd16922">
    <property type="entry name" value="HATPase_EvgS-ArcB-TorS-like"/>
    <property type="match status" value="1"/>
</dbReference>
<dbReference type="CDD" id="cd00082">
    <property type="entry name" value="HisKA"/>
    <property type="match status" value="1"/>
</dbReference>
<keyword evidence="5" id="KW-0997">Cell inner membrane</keyword>
<keyword evidence="10" id="KW-0067">ATP-binding</keyword>
<keyword evidence="4" id="KW-1003">Cell membrane</keyword>
<dbReference type="EMBL" id="CP101751">
    <property type="protein sequence ID" value="UUC44353.1"/>
    <property type="molecule type" value="Genomic_DNA"/>
</dbReference>
<dbReference type="SUPFAM" id="SSF55874">
    <property type="entry name" value="ATPase domain of HSP90 chaperone/DNA topoisomerase II/histidine kinase"/>
    <property type="match status" value="1"/>
</dbReference>
<dbReference type="InterPro" id="IPR036097">
    <property type="entry name" value="HisK_dim/P_sf"/>
</dbReference>
<feature type="domain" description="PAC" evidence="19">
    <location>
        <begin position="331"/>
        <end position="381"/>
    </location>
</feature>
<dbReference type="CDD" id="cd00130">
    <property type="entry name" value="PAS"/>
    <property type="match status" value="2"/>
</dbReference>
<sequence>MTYHKLLQKQIIKYLPKTLRQHNDMNQFLDAIDATYQTYEKEKNIMHHAFQESEKEYNEVNESLKKEYELKKRSIDNLYESLQQINEEPIMISDKEKNDLLFISGYLNEQINKRRESEESLNHTIQLLKTLLANLQSGILVEDKDRNILFVNQLFCDFFQLGKAPDDLIGQNCKAMVIESCHLFKDSGLFKNRFETIFKNKMMVTNEIMETIDGRFFERDHVPILVNGELKGHLWKYTDVTEREKTLSLIEQSEERNRLIMNAALNAIINIDSKGNITFWNRQATKMFGWSQTEVFGKSLTETIIPSRYIEGHNKGMKHYLETGEGPVLNKQIELTGLNREGNEFPIEISILPIEHNDEKFFCAFIEDISERKKAENSLKAQEEKYRNIIANMNMGLIEVDRDENILYANQGFLTISGYELDEILGKYAPELFMFDEHLELVKAKRKLRENGISNLFQLPVKNKKGELRWWAISGGPNYDDNGEWIGSIGIHLDITEQKRLEIALKNEKIKAQQASKSKEAFLAQMSHEIRTPLNAIVGFLRELSKQQLTSTQRDYINNSEIASKHLLAIINNVLDISKIEAGEMALENTDFVLENTIGNVITVLSPRAREKGLTVHKNVAPEISKVLKGDELRLEQILFNLLGNAIKFTAKGEILIHCDLIQDDISRQKVRISVKDTGIGMDAGYVKDIFKKFSQEDKAATTKKYGGTGLGMFITKELVQLMKGRIEIESEKGIGTTFHIYLKLEKGDPERVQTTGKKREPGSLQDVSVLLVEDNILNRMVAQNSLKYYNCQVEEAENGLKAIEILKQKKFDVILMDIQMPEMDGIKATKVIRKELQLDTPIIALTANAFKTEIDRCYAAGMNDYVTKPFDEDVLIGLIAKYGMKKRQPDVLQPESETEQKLYNLEMLRELSGNSDDFIREVVQVFMTQVTEMIDKGESAMEKEEFTDLGKLVHKIRPSVESLRITSIADELKLLEQLAKDNDEAKEIKMLYAFVKMQLQTVVAQLNKYELH</sequence>
<dbReference type="Pfam" id="PF00072">
    <property type="entry name" value="Response_reg"/>
    <property type="match status" value="1"/>
</dbReference>
<dbReference type="InterPro" id="IPR001610">
    <property type="entry name" value="PAC"/>
</dbReference>
<evidence type="ECO:0000259" key="17">
    <source>
        <dbReference type="PROSITE" id="PS50110"/>
    </source>
</evidence>
<dbReference type="InterPro" id="IPR011006">
    <property type="entry name" value="CheY-like_superfamily"/>
</dbReference>
<dbReference type="SUPFAM" id="SSF52172">
    <property type="entry name" value="CheY-like"/>
    <property type="match status" value="1"/>
</dbReference>
<dbReference type="InterPro" id="IPR004358">
    <property type="entry name" value="Sig_transdc_His_kin-like_C"/>
</dbReference>
<evidence type="ECO:0000256" key="3">
    <source>
        <dbReference type="ARBA" id="ARBA00012438"/>
    </source>
</evidence>
<dbReference type="Pfam" id="PF08448">
    <property type="entry name" value="PAS_4"/>
    <property type="match status" value="1"/>
</dbReference>
<evidence type="ECO:0000256" key="4">
    <source>
        <dbReference type="ARBA" id="ARBA00022475"/>
    </source>
</evidence>